<dbReference type="InterPro" id="IPR015943">
    <property type="entry name" value="WD40/YVTN_repeat-like_dom_sf"/>
</dbReference>
<keyword evidence="1 3" id="KW-0853">WD repeat</keyword>
<dbReference type="Gene3D" id="2.130.10.10">
    <property type="entry name" value="YVTN repeat-like/Quinoprotein amine dehydrogenase"/>
    <property type="match status" value="1"/>
</dbReference>
<dbReference type="InterPro" id="IPR036322">
    <property type="entry name" value="WD40_repeat_dom_sf"/>
</dbReference>
<dbReference type="Proteomes" id="UP000188354">
    <property type="component" value="Chromosome LG19"/>
</dbReference>
<evidence type="ECO:0000256" key="5">
    <source>
        <dbReference type="SAM" id="Phobius"/>
    </source>
</evidence>
<evidence type="ECO:0000256" key="4">
    <source>
        <dbReference type="SAM" id="MobiDB-lite"/>
    </source>
</evidence>
<keyword evidence="5" id="KW-1133">Transmembrane helix</keyword>
<dbReference type="InterPro" id="IPR052254">
    <property type="entry name" value="CUL4-DDB1_E3_ligase_receptor"/>
</dbReference>
<keyword evidence="5" id="KW-0812">Transmembrane</keyword>
<dbReference type="PANTHER" id="PTHR44472:SF1">
    <property type="entry name" value="DDB1 AND CUL4 ASSOCIATED FACTOR 4"/>
    <property type="match status" value="1"/>
</dbReference>
<feature type="region of interest" description="Disordered" evidence="4">
    <location>
        <begin position="54"/>
        <end position="83"/>
    </location>
</feature>
<name>A0A4P1QPR6_LUPAN</name>
<keyword evidence="7" id="KW-1185">Reference proteome</keyword>
<reference evidence="6 7" key="1">
    <citation type="journal article" date="2017" name="Plant Biotechnol. J.">
        <title>A comprehensive draft genome sequence for lupin (Lupinus angustifolius), an emerging health food: insights into plant-microbe interactions and legume evolution.</title>
        <authorList>
            <person name="Hane J.K."/>
            <person name="Ming Y."/>
            <person name="Kamphuis L.G."/>
            <person name="Nelson M.N."/>
            <person name="Garg G."/>
            <person name="Atkins C.A."/>
            <person name="Bayer P.E."/>
            <person name="Bravo A."/>
            <person name="Bringans S."/>
            <person name="Cannon S."/>
            <person name="Edwards D."/>
            <person name="Foley R."/>
            <person name="Gao L.L."/>
            <person name="Harrison M.J."/>
            <person name="Huang W."/>
            <person name="Hurgobin B."/>
            <person name="Li S."/>
            <person name="Liu C.W."/>
            <person name="McGrath A."/>
            <person name="Morahan G."/>
            <person name="Murray J."/>
            <person name="Weller J."/>
            <person name="Jian J."/>
            <person name="Singh K.B."/>
        </authorList>
    </citation>
    <scope>NUCLEOTIDE SEQUENCE [LARGE SCALE GENOMIC DNA]</scope>
    <source>
        <strain evidence="7">cv. Tanjil</strain>
        <tissue evidence="6">Whole plant</tissue>
    </source>
</reference>
<feature type="repeat" description="WD" evidence="3">
    <location>
        <begin position="448"/>
        <end position="491"/>
    </location>
</feature>
<dbReference type="EMBL" id="CM007379">
    <property type="protein sequence ID" value="OIV91659.1"/>
    <property type="molecule type" value="Genomic_DNA"/>
</dbReference>
<dbReference type="PROSITE" id="PS50082">
    <property type="entry name" value="WD_REPEATS_2"/>
    <property type="match status" value="1"/>
</dbReference>
<dbReference type="PANTHER" id="PTHR44472">
    <property type="entry name" value="DDB1- AND CUL4-ASSOCIATED FACTOR 4-RELATED"/>
    <property type="match status" value="1"/>
</dbReference>
<evidence type="ECO:0000256" key="2">
    <source>
        <dbReference type="ARBA" id="ARBA00022737"/>
    </source>
</evidence>
<evidence type="ECO:0000313" key="6">
    <source>
        <dbReference type="EMBL" id="OIV91659.1"/>
    </source>
</evidence>
<accession>A0A4P1QPR6</accession>
<dbReference type="AlphaFoldDB" id="A0A4P1QPR6"/>
<sequence length="547" mass="61314">MPQPRGELICSLTSLHSPKYYLFILIIIGNDVFFMAELPGFYYDPEKNRYFPIKGPIPGSSRSSSKLTTQKSPQTTLLTQERKSSCRKLRNSMSKLLQARELDGHVIASKSHSCKCNFTEEFRKIQASQPVVWKYRGTDGINFSALEQMHIDVQTEGGQYKTDVLLTGGMNGSLSFSEIGRIGQRFDGALEWTPHCVKNYVKRKADEQNEVPGPVYSPNSLLMSSSISCIRKCSSQAANDSPIVGHALFTTLGSETSGGSVYTISINEPLDLGPGILNTWSSIEEVASFKCTLWTAEHDYNRHRAVIGTNRGAASVDLETGTTSWFLRCKSDVFAQQIVNSGNVILCGLRNGAIVTVDFREKRERLSSRLIKHRIPYSSSNKKSGSSNKEWFELTGDIYPSHTIRMPRSISCLLSLQFDDQYFLASSMDGSMKLYDRRLLQRGAVQSYEGHVNSHTRIQLGVDPAERFVMSGGEDCSLRVWSIKSGELLFEDKFSDSVLSTVCFQTRKSSSHYAFGFKEENENQNKHQSSLGAWLGSRDGLFYMHWP</sequence>
<dbReference type="Pfam" id="PF00400">
    <property type="entry name" value="WD40"/>
    <property type="match status" value="2"/>
</dbReference>
<evidence type="ECO:0000256" key="1">
    <source>
        <dbReference type="ARBA" id="ARBA00022574"/>
    </source>
</evidence>
<feature type="compositionally biased region" description="Polar residues" evidence="4">
    <location>
        <begin position="60"/>
        <end position="79"/>
    </location>
</feature>
<gene>
    <name evidence="6" type="ORF">TanjilG_26512</name>
</gene>
<dbReference type="InterPro" id="IPR001680">
    <property type="entry name" value="WD40_rpt"/>
</dbReference>
<evidence type="ECO:0000256" key="3">
    <source>
        <dbReference type="PROSITE-ProRule" id="PRU00221"/>
    </source>
</evidence>
<organism evidence="6 7">
    <name type="scientific">Lupinus angustifolius</name>
    <name type="common">Narrow-leaved blue lupine</name>
    <dbReference type="NCBI Taxonomy" id="3871"/>
    <lineage>
        <taxon>Eukaryota</taxon>
        <taxon>Viridiplantae</taxon>
        <taxon>Streptophyta</taxon>
        <taxon>Embryophyta</taxon>
        <taxon>Tracheophyta</taxon>
        <taxon>Spermatophyta</taxon>
        <taxon>Magnoliopsida</taxon>
        <taxon>eudicotyledons</taxon>
        <taxon>Gunneridae</taxon>
        <taxon>Pentapetalae</taxon>
        <taxon>rosids</taxon>
        <taxon>fabids</taxon>
        <taxon>Fabales</taxon>
        <taxon>Fabaceae</taxon>
        <taxon>Papilionoideae</taxon>
        <taxon>50 kb inversion clade</taxon>
        <taxon>genistoids sensu lato</taxon>
        <taxon>core genistoids</taxon>
        <taxon>Genisteae</taxon>
        <taxon>Lupinus</taxon>
    </lineage>
</organism>
<feature type="transmembrane region" description="Helical" evidence="5">
    <location>
        <begin position="20"/>
        <end position="43"/>
    </location>
</feature>
<protein>
    <submittedName>
        <fullName evidence="6">Uncharacterized protein</fullName>
    </submittedName>
</protein>
<keyword evidence="5" id="KW-0472">Membrane</keyword>
<evidence type="ECO:0000313" key="7">
    <source>
        <dbReference type="Proteomes" id="UP000188354"/>
    </source>
</evidence>
<proteinExistence type="predicted"/>
<dbReference type="SMART" id="SM00320">
    <property type="entry name" value="WD40"/>
    <property type="match status" value="2"/>
</dbReference>
<dbReference type="SUPFAM" id="SSF50978">
    <property type="entry name" value="WD40 repeat-like"/>
    <property type="match status" value="1"/>
</dbReference>
<keyword evidence="2" id="KW-0677">Repeat</keyword>
<dbReference type="STRING" id="3871.A0A4P1QPR6"/>
<dbReference type="Gramene" id="OIV91659">
    <property type="protein sequence ID" value="OIV91659"/>
    <property type="gene ID" value="TanjilG_26512"/>
</dbReference>